<dbReference type="SUPFAM" id="SSF103515">
    <property type="entry name" value="Autotransporter"/>
    <property type="match status" value="1"/>
</dbReference>
<dbReference type="SMART" id="SM00869">
    <property type="entry name" value="Autotransporter"/>
    <property type="match status" value="1"/>
</dbReference>
<gene>
    <name evidence="2" type="ORF">FOC81_22205</name>
</gene>
<feature type="domain" description="Autotransporter" evidence="1">
    <location>
        <begin position="1126"/>
        <end position="1409"/>
    </location>
</feature>
<dbReference type="InterPro" id="IPR012332">
    <property type="entry name" value="Autotransporter_pectin_lyase_C"/>
</dbReference>
<dbReference type="Gene3D" id="2.160.20.20">
    <property type="match status" value="1"/>
</dbReference>
<accession>A0A6N0JQ60</accession>
<name>A0A6N0JQ60_ACHDE</name>
<dbReference type="Proteomes" id="UP000509782">
    <property type="component" value="Chromosome"/>
</dbReference>
<dbReference type="PROSITE" id="PS51208">
    <property type="entry name" value="AUTOTRANSPORTER"/>
    <property type="match status" value="1"/>
</dbReference>
<dbReference type="Pfam" id="PF03797">
    <property type="entry name" value="Autotransporter"/>
    <property type="match status" value="1"/>
</dbReference>
<evidence type="ECO:0000313" key="2">
    <source>
        <dbReference type="EMBL" id="QKQ49273.1"/>
    </source>
</evidence>
<evidence type="ECO:0000259" key="1">
    <source>
        <dbReference type="PROSITE" id="PS51208"/>
    </source>
</evidence>
<proteinExistence type="predicted"/>
<protein>
    <submittedName>
        <fullName evidence="2">Autotransporter domain-containing protein</fullName>
    </submittedName>
</protein>
<organism evidence="2 3">
    <name type="scientific">Achromobacter denitrificans</name>
    <name type="common">Alcaligenes denitrificans</name>
    <dbReference type="NCBI Taxonomy" id="32002"/>
    <lineage>
        <taxon>Bacteria</taxon>
        <taxon>Pseudomonadati</taxon>
        <taxon>Pseudomonadota</taxon>
        <taxon>Betaproteobacteria</taxon>
        <taxon>Burkholderiales</taxon>
        <taxon>Alcaligenaceae</taxon>
        <taxon>Achromobacter</taxon>
    </lineage>
</organism>
<reference evidence="2 3" key="1">
    <citation type="submission" date="2020-05" db="EMBL/GenBank/DDBJ databases">
        <title>FDA dAtabase for Regulatory Grade micrObial Sequences (FDA-ARGOS): Supporting development and validation of Infectious Disease Dx tests.</title>
        <authorList>
            <person name="Sproer C."/>
            <person name="Gronow S."/>
            <person name="Severitt S."/>
            <person name="Schroder I."/>
            <person name="Tallon L."/>
            <person name="Sadzewicz L."/>
            <person name="Zhao X."/>
            <person name="Vavikolanu K."/>
            <person name="Mehta A."/>
            <person name="Aluvathingal J."/>
            <person name="Nadendla S."/>
            <person name="Myers T."/>
            <person name="Yan Y."/>
            <person name="Sichtig H."/>
        </authorList>
    </citation>
    <scope>NUCLEOTIDE SEQUENCE [LARGE SCALE GENOMIC DNA]</scope>
    <source>
        <strain evidence="2 3">FDAARGOS_787</strain>
    </source>
</reference>
<dbReference type="Gene3D" id="2.40.128.130">
    <property type="entry name" value="Autotransporter beta-domain"/>
    <property type="match status" value="1"/>
</dbReference>
<dbReference type="EMBL" id="CP054569">
    <property type="protein sequence ID" value="QKQ49273.1"/>
    <property type="molecule type" value="Genomic_DNA"/>
</dbReference>
<dbReference type="InterPro" id="IPR036709">
    <property type="entry name" value="Autotransporte_beta_dom_sf"/>
</dbReference>
<dbReference type="InterPro" id="IPR005546">
    <property type="entry name" value="Autotransporte_beta"/>
</dbReference>
<sequence length="1409" mass="139585">MQQTALVAALAGAFSYASDTNGQTIVDSAQDISAQTVNGALNVVSGGVLRGDSSLISGAAYDLLKISSGGQATLDNLTITNNLDSPTGQNGRAVLATGAGAAAILNNATISVSAFSTNNGTDYAHAFTAGVGASGGGNVTLNGGTVSVAGSKRTVGLQANDGGSIDATGVQVTTGNHFGHAIVAYRTPADQEQLTRIRLDGVEVETLGDSYAVGIQAANKGAAVEARDTSITTRGAGSFGAEVFNGATLSYLRGDIQTEGLGAAAIRVYGGSLGAGQASLQQTTISTAGAGAAGVVAGDAAEPTAGEISLQSVSIATQGDSASGLVSAYGSAVASNGSSIATQGANSHGAVAQNGGSIALNGDTLVVNGNQAYGMLADGLNSSIDATGVAVETNGLYGYGARAQAGGSIAISGGSISTANAKGRYTQDGDGSRAYALTADGAGSTISVENGTMISTQGQRAYGAYATNGGRITLQDASVQTNGFMAYGLYASGAGSTVDASNVTVRTAGSVGDAIWAYQGGTVTLNGADIDVAGTPNANSPYETANGLVAVGGTQGVAGGAINARNMTLVTRGADSVGAKVGGAIGDSRTVGAVELNASSVTVKGDRAVVAEVNYGSSLQVQNSTLVSEKGAGIVINDNGTVNLTNTRLESAGASLVSNLDSAQQVQQIVLGSGTKATLNNGILLQVNRSLVGMDGIVNLTLSAGSAASGDVVDLDGLSGSNSRDGVTNFTVEAGASWSGLVRGINDATTEAGGEFVDNGGAPIAGNVSGGQNSTIVFNNGATIGGGVSVGEGAQAIFRGNTSVAGNVVNSGAAMSFSGPANLQSNVTASGGAQMTFLGPLVVGQSVAGSNGADFVFQRAAQIAGDLSGDGSSFLFSRTEGSSIGGDVALSNRAALAGGSTAAPIVVQGNVTASDGAMLGGNLVVRGDVNAAGATISPGNSIGVQTYGSISSFGSTYKAEINAAGASDLIRASTGNVDISASNLIIAQENGTGGYRLGHDYRILQTVDGNVVGTFASSELDGSFAQTLARLDPVKYGAKDVFVSLSVDQSKVAALRQGLTSNQSHTLDGALSVAGVNSAADAAFTSSSPANALNQLSGEIHASVQSALLQSTSLVQRAVLDRAGTLPAQGGPLWAQVLGGEYRLGADGAGAASARTRQGGLLVGGNVEISDGWSVGGALGYVDGKTSVDDRSSHADTESYTAALYGGKRWNLGGDSVNLRLGAAYTHHKVDSTRRIDLAGGQSLKADYSVNSVQLFSELGYDVHIDDGTRVGPYAQLAWTSQRAGAFQESGGSGALKGERQRDEVVTGSLGLRGTTSFTLFKQPAALRGSLAWVHADGDVDQSRSLAFVQGQGNSFHISGVPLARDTAAMELAAEVKAGGATSVGVGYGGQFGSGLSSHAATLYMHTRF</sequence>
<dbReference type="InterPro" id="IPR006315">
    <property type="entry name" value="OM_autotransptr_brl_dom"/>
</dbReference>
<dbReference type="RefSeq" id="WP_174716934.1">
    <property type="nucleotide sequence ID" value="NZ_CP054569.1"/>
</dbReference>
<dbReference type="NCBIfam" id="TIGR01414">
    <property type="entry name" value="autotrans_barl"/>
    <property type="match status" value="1"/>
</dbReference>
<dbReference type="GO" id="GO:0019867">
    <property type="term" value="C:outer membrane"/>
    <property type="evidence" value="ECO:0007669"/>
    <property type="project" value="InterPro"/>
</dbReference>
<evidence type="ECO:0000313" key="3">
    <source>
        <dbReference type="Proteomes" id="UP000509782"/>
    </source>
</evidence>